<dbReference type="RefSeq" id="WP_047791766.1">
    <property type="nucleotide sequence ID" value="NZ_CP011856.1"/>
</dbReference>
<name>A0A0H3XN43_9MOLU</name>
<gene>
    <name evidence="1" type="ORF">SERIO_v1c10160</name>
</gene>
<protein>
    <submittedName>
        <fullName evidence="1">Putative 50S ribosomal protein L7Ae</fullName>
    </submittedName>
</protein>
<evidence type="ECO:0000313" key="2">
    <source>
        <dbReference type="Proteomes" id="UP000035661"/>
    </source>
</evidence>
<dbReference type="AlphaFoldDB" id="A0A0H3XN43"/>
<dbReference type="KEGG" id="seri:SERIO_v1c10160"/>
<reference evidence="2" key="2">
    <citation type="submission" date="2015-06" db="EMBL/GenBank/DDBJ databases">
        <title>Complete genome sequence of Spiroplasma eriocheiris TDA-040725-5 (DSM 21848).</title>
        <authorList>
            <person name="Lo W.-S."/>
            <person name="Kuo C.-H."/>
        </authorList>
    </citation>
    <scope>NUCLEOTIDE SEQUENCE [LARGE SCALE GENOMIC DNA]</scope>
    <source>
        <strain evidence="2">TDA-040725-5</strain>
    </source>
</reference>
<proteinExistence type="predicted"/>
<keyword evidence="1" id="KW-0687">Ribonucleoprotein</keyword>
<sequence>MESQIYSLLGLSQKARKIITGQLLITAIKAQKVFLVITTVQIGTSQEKMFNQKCYYYKIPYFNRLDTETLSTAIGKQNCKAIGISDQQLATRIIELLTN</sequence>
<keyword evidence="1" id="KW-0689">Ribosomal protein</keyword>
<evidence type="ECO:0000313" key="1">
    <source>
        <dbReference type="EMBL" id="AKM54572.1"/>
    </source>
</evidence>
<dbReference type="PATRIC" id="fig|743698.3.peg.1026"/>
<accession>A0A0H3XN43</accession>
<keyword evidence="2" id="KW-1185">Reference proteome</keyword>
<dbReference type="STRING" id="315358.SERIO_v1c10160"/>
<reference evidence="1 2" key="1">
    <citation type="journal article" date="2015" name="Genome Biol. Evol.">
        <title>Found and Lost: The Fates of Horizontally Acquired Genes in Arthropod-Symbiotic Spiroplasma.</title>
        <authorList>
            <person name="Lo W.S."/>
            <person name="Gasparich G.E."/>
            <person name="Kuo C.H."/>
        </authorList>
    </citation>
    <scope>NUCLEOTIDE SEQUENCE [LARGE SCALE GENOMIC DNA]</scope>
    <source>
        <strain evidence="2">TDA-040725-5</strain>
    </source>
</reference>
<organism evidence="1 2">
    <name type="scientific">Spiroplasma eriocheiris</name>
    <dbReference type="NCBI Taxonomy" id="315358"/>
    <lineage>
        <taxon>Bacteria</taxon>
        <taxon>Bacillati</taxon>
        <taxon>Mycoplasmatota</taxon>
        <taxon>Mollicutes</taxon>
        <taxon>Entomoplasmatales</taxon>
        <taxon>Spiroplasmataceae</taxon>
        <taxon>Spiroplasma</taxon>
    </lineage>
</organism>
<dbReference type="EMBL" id="CP011856">
    <property type="protein sequence ID" value="AKM54572.1"/>
    <property type="molecule type" value="Genomic_DNA"/>
</dbReference>
<dbReference type="GO" id="GO:0005840">
    <property type="term" value="C:ribosome"/>
    <property type="evidence" value="ECO:0007669"/>
    <property type="project" value="UniProtKB-KW"/>
</dbReference>
<dbReference type="InterPro" id="IPR029064">
    <property type="entry name" value="Ribosomal_eL30-like_sf"/>
</dbReference>
<dbReference type="Gene3D" id="3.30.1330.30">
    <property type="match status" value="1"/>
</dbReference>
<dbReference type="Proteomes" id="UP000035661">
    <property type="component" value="Chromosome"/>
</dbReference>
<dbReference type="SUPFAM" id="SSF55315">
    <property type="entry name" value="L30e-like"/>
    <property type="match status" value="1"/>
</dbReference>